<reference evidence="2" key="1">
    <citation type="submission" date="2022-11" db="UniProtKB">
        <authorList>
            <consortium name="WormBaseParasite"/>
        </authorList>
    </citation>
    <scope>IDENTIFICATION</scope>
</reference>
<name>A0A915IDJ4_ROMCU</name>
<dbReference type="Proteomes" id="UP000887565">
    <property type="component" value="Unplaced"/>
</dbReference>
<evidence type="ECO:0000313" key="2">
    <source>
        <dbReference type="WBParaSite" id="nRc.2.0.1.t11281-RA"/>
    </source>
</evidence>
<dbReference type="AlphaFoldDB" id="A0A915IDJ4"/>
<protein>
    <submittedName>
        <fullName evidence="2">Secreted protein</fullName>
    </submittedName>
</protein>
<accession>A0A915IDJ4</accession>
<organism evidence="1 2">
    <name type="scientific">Romanomermis culicivorax</name>
    <name type="common">Nematode worm</name>
    <dbReference type="NCBI Taxonomy" id="13658"/>
    <lineage>
        <taxon>Eukaryota</taxon>
        <taxon>Metazoa</taxon>
        <taxon>Ecdysozoa</taxon>
        <taxon>Nematoda</taxon>
        <taxon>Enoplea</taxon>
        <taxon>Dorylaimia</taxon>
        <taxon>Mermithida</taxon>
        <taxon>Mermithoidea</taxon>
        <taxon>Mermithidae</taxon>
        <taxon>Romanomermis</taxon>
    </lineage>
</organism>
<evidence type="ECO:0000313" key="1">
    <source>
        <dbReference type="Proteomes" id="UP000887565"/>
    </source>
</evidence>
<dbReference type="WBParaSite" id="nRc.2.0.1.t11281-RA">
    <property type="protein sequence ID" value="nRc.2.0.1.t11281-RA"/>
    <property type="gene ID" value="nRc.2.0.1.g11281"/>
</dbReference>
<keyword evidence="1" id="KW-1185">Reference proteome</keyword>
<sequence>MAFTTASLFFFCRSVRNWVPRWAYIPAQLSAPWKETTMVCLLSTRENSPVQSSGVAVPVFRGSGERFENKHHAIRECELNVLWVARCPRIRWHGH</sequence>
<proteinExistence type="predicted"/>